<dbReference type="GO" id="GO:0005524">
    <property type="term" value="F:ATP binding"/>
    <property type="evidence" value="ECO:0007669"/>
    <property type="project" value="UniProtKB-KW"/>
</dbReference>
<dbReference type="Pfam" id="PF02518">
    <property type="entry name" value="HATPase_c"/>
    <property type="match status" value="1"/>
</dbReference>
<dbReference type="InterPro" id="IPR003594">
    <property type="entry name" value="HATPase_dom"/>
</dbReference>
<dbReference type="Gene3D" id="6.10.340.10">
    <property type="match status" value="1"/>
</dbReference>
<dbReference type="GO" id="GO:0005886">
    <property type="term" value="C:plasma membrane"/>
    <property type="evidence" value="ECO:0007669"/>
    <property type="project" value="UniProtKB-SubCell"/>
</dbReference>
<evidence type="ECO:0000256" key="8">
    <source>
        <dbReference type="ARBA" id="ARBA00022989"/>
    </source>
</evidence>
<keyword evidence="9" id="KW-0902">Two-component regulatory system</keyword>
<dbReference type="CDD" id="cd00082">
    <property type="entry name" value="HisKA"/>
    <property type="match status" value="1"/>
</dbReference>
<evidence type="ECO:0000313" key="15">
    <source>
        <dbReference type="Proteomes" id="UP001138997"/>
    </source>
</evidence>
<evidence type="ECO:0000256" key="4">
    <source>
        <dbReference type="ARBA" id="ARBA00022553"/>
    </source>
</evidence>
<dbReference type="SUPFAM" id="SSF55874">
    <property type="entry name" value="ATPase domain of HSP90 chaperone/DNA topoisomerase II/histidine kinase"/>
    <property type="match status" value="1"/>
</dbReference>
<dbReference type="InterPro" id="IPR036890">
    <property type="entry name" value="HATPase_C_sf"/>
</dbReference>
<evidence type="ECO:0000256" key="6">
    <source>
        <dbReference type="ARBA" id="ARBA00022692"/>
    </source>
</evidence>
<feature type="transmembrane region" description="Helical" evidence="11">
    <location>
        <begin position="203"/>
        <end position="226"/>
    </location>
</feature>
<keyword evidence="7" id="KW-0418">Kinase</keyword>
<feature type="transmembrane region" description="Helical" evidence="11">
    <location>
        <begin position="32"/>
        <end position="55"/>
    </location>
</feature>
<dbReference type="RefSeq" id="WP_231443907.1">
    <property type="nucleotide sequence ID" value="NZ_JAJOMB010000010.1"/>
</dbReference>
<dbReference type="InterPro" id="IPR007891">
    <property type="entry name" value="CHASE3"/>
</dbReference>
<keyword evidence="5" id="KW-0808">Transferase</keyword>
<evidence type="ECO:0000256" key="10">
    <source>
        <dbReference type="SAM" id="Coils"/>
    </source>
</evidence>
<organism evidence="14 15">
    <name type="scientific">Kineosporia babensis</name>
    <dbReference type="NCBI Taxonomy" id="499548"/>
    <lineage>
        <taxon>Bacteria</taxon>
        <taxon>Bacillati</taxon>
        <taxon>Actinomycetota</taxon>
        <taxon>Actinomycetes</taxon>
        <taxon>Kineosporiales</taxon>
        <taxon>Kineosporiaceae</taxon>
        <taxon>Kineosporia</taxon>
    </lineage>
</organism>
<dbReference type="InterPro" id="IPR036097">
    <property type="entry name" value="HisK_dim/P_sf"/>
</dbReference>
<dbReference type="SUPFAM" id="SSF47384">
    <property type="entry name" value="Homodimeric domain of signal transducing histidine kinase"/>
    <property type="match status" value="1"/>
</dbReference>
<evidence type="ECO:0000256" key="11">
    <source>
        <dbReference type="SAM" id="Phobius"/>
    </source>
</evidence>
<dbReference type="InterPro" id="IPR003660">
    <property type="entry name" value="HAMP_dom"/>
</dbReference>
<keyword evidence="10" id="KW-0175">Coiled coil</keyword>
<dbReference type="InterPro" id="IPR004358">
    <property type="entry name" value="Sig_transdc_His_kin-like_C"/>
</dbReference>
<evidence type="ECO:0000259" key="12">
    <source>
        <dbReference type="PROSITE" id="PS50109"/>
    </source>
</evidence>
<feature type="coiled-coil region" evidence="10">
    <location>
        <begin position="268"/>
        <end position="316"/>
    </location>
</feature>
<evidence type="ECO:0000256" key="9">
    <source>
        <dbReference type="ARBA" id="ARBA00023012"/>
    </source>
</evidence>
<keyword evidence="4" id="KW-0597">Phosphoprotein</keyword>
<feature type="domain" description="Histidine kinase" evidence="12">
    <location>
        <begin position="316"/>
        <end position="549"/>
    </location>
</feature>
<evidence type="ECO:0000259" key="13">
    <source>
        <dbReference type="PROSITE" id="PS50885"/>
    </source>
</evidence>
<evidence type="ECO:0000256" key="7">
    <source>
        <dbReference type="ARBA" id="ARBA00022777"/>
    </source>
</evidence>
<dbReference type="SMART" id="SM00304">
    <property type="entry name" value="HAMP"/>
    <property type="match status" value="1"/>
</dbReference>
<dbReference type="PROSITE" id="PS50109">
    <property type="entry name" value="HIS_KIN"/>
    <property type="match status" value="1"/>
</dbReference>
<dbReference type="GO" id="GO:0000155">
    <property type="term" value="F:phosphorelay sensor kinase activity"/>
    <property type="evidence" value="ECO:0007669"/>
    <property type="project" value="InterPro"/>
</dbReference>
<keyword evidence="8 11" id="KW-1133">Transmembrane helix</keyword>
<keyword evidence="14" id="KW-0067">ATP-binding</keyword>
<dbReference type="Pfam" id="PF05227">
    <property type="entry name" value="CHASE3"/>
    <property type="match status" value="1"/>
</dbReference>
<feature type="domain" description="HAMP" evidence="13">
    <location>
        <begin position="228"/>
        <end position="280"/>
    </location>
</feature>
<dbReference type="EC" id="2.7.13.3" evidence="3"/>
<sequence length="592" mass="64600">MSELFTRPERPARPAGWQRVWHPQAWGVHGRIAAALAFVVALLTAVVGAAVITLLETRDVQAKVVEDYYEGLRTSQNYFIAMLDSETAIRGYALTGERSALEPLNDSGQPWDNPISQQVAAVLPGTAAIGPMREAEAAAQTWYQDFAAPTIRGIDDGDDLTPQDFAAGRALFDDFRAEYDEAIGILRPERQAEAAHLSRITNLGFGIGVLSAIICLIAGVVLWSLMRRWVSNPATHLAGEARMVANGELDHVVVGTGPPEFVQLGDDVELMRRRLVAEIDQADEARREVGRARASLEEQTQELQRSNRELEQFAYVASHDLQEPLRKVASFCQMLQRRYGGQLDDRADQYIHFAVDGAKRMQQLINDLLEFSRVGRIGTGAADVDLAECLKNAMYALEAAREESGAQIEADELPVVHGEAPLLTQVLQNLIGNAIKFRSGADPRIRLSVRRNGDFWEFACSDNGIGIEPEYADRVFLIFQRLHAKEVYGGTGIGLAMCKKIVEYHGGRIWVDPKPAQAITADAKENTGNEPEQAEGPGTTIRWTLPVTTSQLELTGSPEALSGAGTTKVTGTAEVTKAADVTKTAGTTKVTG</sequence>
<keyword evidence="11" id="KW-0472">Membrane</keyword>
<accession>A0A9X1ND94</accession>
<dbReference type="Gene3D" id="3.30.565.10">
    <property type="entry name" value="Histidine kinase-like ATPase, C-terminal domain"/>
    <property type="match status" value="1"/>
</dbReference>
<keyword evidence="14" id="KW-0547">Nucleotide-binding</keyword>
<evidence type="ECO:0000256" key="1">
    <source>
        <dbReference type="ARBA" id="ARBA00000085"/>
    </source>
</evidence>
<dbReference type="SMART" id="SM00388">
    <property type="entry name" value="HisKA"/>
    <property type="match status" value="1"/>
</dbReference>
<dbReference type="Pfam" id="PF00512">
    <property type="entry name" value="HisKA"/>
    <property type="match status" value="1"/>
</dbReference>
<protein>
    <recommendedName>
        <fullName evidence="3">histidine kinase</fullName>
        <ecNumber evidence="3">2.7.13.3</ecNumber>
    </recommendedName>
</protein>
<dbReference type="SMART" id="SM00387">
    <property type="entry name" value="HATPase_c"/>
    <property type="match status" value="1"/>
</dbReference>
<dbReference type="Gene3D" id="1.10.287.130">
    <property type="match status" value="1"/>
</dbReference>
<evidence type="ECO:0000256" key="2">
    <source>
        <dbReference type="ARBA" id="ARBA00004236"/>
    </source>
</evidence>
<comment type="subcellular location">
    <subcellularLocation>
        <location evidence="2">Cell membrane</location>
    </subcellularLocation>
</comment>
<name>A0A9X1ND94_9ACTN</name>
<dbReference type="PANTHER" id="PTHR43304">
    <property type="entry name" value="PHYTOCHROME-LIKE PROTEIN CPH1"/>
    <property type="match status" value="1"/>
</dbReference>
<evidence type="ECO:0000256" key="3">
    <source>
        <dbReference type="ARBA" id="ARBA00012438"/>
    </source>
</evidence>
<keyword evidence="6 11" id="KW-0812">Transmembrane</keyword>
<gene>
    <name evidence="14" type="ORF">LR394_19335</name>
</gene>
<dbReference type="InterPro" id="IPR005467">
    <property type="entry name" value="His_kinase_dom"/>
</dbReference>
<evidence type="ECO:0000256" key="5">
    <source>
        <dbReference type="ARBA" id="ARBA00022679"/>
    </source>
</evidence>
<dbReference type="PANTHER" id="PTHR43304:SF1">
    <property type="entry name" value="PAC DOMAIN-CONTAINING PROTEIN"/>
    <property type="match status" value="1"/>
</dbReference>
<reference evidence="14" key="1">
    <citation type="submission" date="2021-11" db="EMBL/GenBank/DDBJ databases">
        <title>Streptomyces corallinus and Kineosporia corallina sp. nov., two new coral-derived marine actinobacteria.</title>
        <authorList>
            <person name="Buangrab K."/>
            <person name="Sutthacheep M."/>
            <person name="Yeemin T."/>
            <person name="Harunari E."/>
            <person name="Igarashi Y."/>
            <person name="Sripreechasak P."/>
            <person name="Kanchanasin P."/>
            <person name="Tanasupawat S."/>
            <person name="Phongsopitanun W."/>
        </authorList>
    </citation>
    <scope>NUCLEOTIDE SEQUENCE</scope>
    <source>
        <strain evidence="14">JCM 31032</strain>
    </source>
</reference>
<dbReference type="PROSITE" id="PS50885">
    <property type="entry name" value="HAMP"/>
    <property type="match status" value="1"/>
</dbReference>
<dbReference type="EMBL" id="JAJOMB010000010">
    <property type="protein sequence ID" value="MCD5313067.1"/>
    <property type="molecule type" value="Genomic_DNA"/>
</dbReference>
<comment type="caution">
    <text evidence="14">The sequence shown here is derived from an EMBL/GenBank/DDBJ whole genome shotgun (WGS) entry which is preliminary data.</text>
</comment>
<comment type="catalytic activity">
    <reaction evidence="1">
        <text>ATP + protein L-histidine = ADP + protein N-phospho-L-histidine.</text>
        <dbReference type="EC" id="2.7.13.3"/>
    </reaction>
</comment>
<dbReference type="InterPro" id="IPR003661">
    <property type="entry name" value="HisK_dim/P_dom"/>
</dbReference>
<keyword evidence="15" id="KW-1185">Reference proteome</keyword>
<evidence type="ECO:0000313" key="14">
    <source>
        <dbReference type="EMBL" id="MCD5313067.1"/>
    </source>
</evidence>
<dbReference type="Proteomes" id="UP001138997">
    <property type="component" value="Unassembled WGS sequence"/>
</dbReference>
<dbReference type="AlphaFoldDB" id="A0A9X1ND94"/>
<proteinExistence type="predicted"/>
<dbReference type="PRINTS" id="PR00344">
    <property type="entry name" value="BCTRLSENSOR"/>
</dbReference>
<dbReference type="InterPro" id="IPR052162">
    <property type="entry name" value="Sensor_kinase/Photoreceptor"/>
</dbReference>